<dbReference type="InterPro" id="IPR007318">
    <property type="entry name" value="Phopholipid_MeTrfase"/>
</dbReference>
<dbReference type="PANTHER" id="PTHR12714">
    <property type="entry name" value="PROTEIN-S ISOPRENYLCYSTEINE O-METHYLTRANSFERASE"/>
    <property type="match status" value="1"/>
</dbReference>
<dbReference type="Gene3D" id="1.20.120.1630">
    <property type="match status" value="1"/>
</dbReference>
<evidence type="ECO:0000256" key="4">
    <source>
        <dbReference type="ARBA" id="ARBA00023136"/>
    </source>
</evidence>
<comment type="subcellular location">
    <subcellularLocation>
        <location evidence="1">Endomembrane system</location>
        <topology evidence="1">Multi-pass membrane protein</topology>
    </subcellularLocation>
</comment>
<evidence type="ECO:0000256" key="5">
    <source>
        <dbReference type="SAM" id="Phobius"/>
    </source>
</evidence>
<evidence type="ECO:0000256" key="3">
    <source>
        <dbReference type="ARBA" id="ARBA00022989"/>
    </source>
</evidence>
<dbReference type="EMBL" id="CP000875">
    <property type="protein sequence ID" value="ABX05712.1"/>
    <property type="molecule type" value="Genomic_DNA"/>
</dbReference>
<dbReference type="eggNOG" id="COG2020">
    <property type="taxonomic scope" value="Bacteria"/>
</dbReference>
<evidence type="ECO:0000256" key="2">
    <source>
        <dbReference type="ARBA" id="ARBA00022692"/>
    </source>
</evidence>
<keyword evidence="3 5" id="KW-1133">Transmembrane helix</keyword>
<dbReference type="KEGG" id="hau:Haur_3074"/>
<keyword evidence="6" id="KW-0808">Transferase</keyword>
<dbReference type="STRING" id="316274.Haur_3074"/>
<evidence type="ECO:0000256" key="1">
    <source>
        <dbReference type="ARBA" id="ARBA00004127"/>
    </source>
</evidence>
<keyword evidence="2 5" id="KW-0812">Transmembrane</keyword>
<dbReference type="GO" id="GO:0032259">
    <property type="term" value="P:methylation"/>
    <property type="evidence" value="ECO:0007669"/>
    <property type="project" value="UniProtKB-KW"/>
</dbReference>
<dbReference type="Proteomes" id="UP000000787">
    <property type="component" value="Chromosome"/>
</dbReference>
<evidence type="ECO:0000313" key="7">
    <source>
        <dbReference type="Proteomes" id="UP000000787"/>
    </source>
</evidence>
<dbReference type="InParanoid" id="A9B4Y9"/>
<sequence>MQKLLPPRLFLLTIGLMLASRWLWPIALLVPMPFNWLGLVIGIAGLAVAISSARHFRQMGTNIMTFGQPDRLVISGWFRWSRNPMYLGFGLSLLGIALLLGAAISNLVLVIAFVIIVDRWYIAFEERAMLAKFGEQYSAYQAQTRRWI</sequence>
<keyword evidence="7" id="KW-1185">Reference proteome</keyword>
<organism evidence="6 7">
    <name type="scientific">Herpetosiphon aurantiacus (strain ATCC 23779 / DSM 785 / 114-95)</name>
    <dbReference type="NCBI Taxonomy" id="316274"/>
    <lineage>
        <taxon>Bacteria</taxon>
        <taxon>Bacillati</taxon>
        <taxon>Chloroflexota</taxon>
        <taxon>Chloroflexia</taxon>
        <taxon>Herpetosiphonales</taxon>
        <taxon>Herpetosiphonaceae</taxon>
        <taxon>Herpetosiphon</taxon>
    </lineage>
</organism>
<dbReference type="BioCyc" id="HAUR316274:GHYA-3106-MONOMER"/>
<feature type="transmembrane region" description="Helical" evidence="5">
    <location>
        <begin position="86"/>
        <end position="117"/>
    </location>
</feature>
<protein>
    <submittedName>
        <fullName evidence="6">Isoprenylcysteine carboxyl methyltransferase</fullName>
    </submittedName>
</protein>
<accession>A9B4Y9</accession>
<dbReference type="Pfam" id="PF04191">
    <property type="entry name" value="PEMT"/>
    <property type="match status" value="1"/>
</dbReference>
<keyword evidence="6" id="KW-0489">Methyltransferase</keyword>
<dbReference type="AlphaFoldDB" id="A9B4Y9"/>
<dbReference type="GO" id="GO:0012505">
    <property type="term" value="C:endomembrane system"/>
    <property type="evidence" value="ECO:0007669"/>
    <property type="project" value="UniProtKB-SubCell"/>
</dbReference>
<dbReference type="PANTHER" id="PTHR12714:SF11">
    <property type="entry name" value="PROTEIN C-TERMINAL S-ISOPRENYLCYSTEINE CARBOXYL O-METHYLTRANSFERASE"/>
    <property type="match status" value="1"/>
</dbReference>
<proteinExistence type="predicted"/>
<gene>
    <name evidence="6" type="ordered locus">Haur_3074</name>
</gene>
<dbReference type="HOGENOM" id="CLU_065200_4_0_0"/>
<keyword evidence="4 5" id="KW-0472">Membrane</keyword>
<evidence type="ECO:0000313" key="6">
    <source>
        <dbReference type="EMBL" id="ABX05712.1"/>
    </source>
</evidence>
<name>A9B4Y9_HERA2</name>
<reference evidence="6 7" key="1">
    <citation type="journal article" date="2011" name="Stand. Genomic Sci.">
        <title>Complete genome sequence of the filamentous gliding predatory bacterium Herpetosiphon aurantiacus type strain (114-95(T)).</title>
        <authorList>
            <person name="Kiss H."/>
            <person name="Nett M."/>
            <person name="Domin N."/>
            <person name="Martin K."/>
            <person name="Maresca J.A."/>
            <person name="Copeland A."/>
            <person name="Lapidus A."/>
            <person name="Lucas S."/>
            <person name="Berry K.W."/>
            <person name="Glavina Del Rio T."/>
            <person name="Dalin E."/>
            <person name="Tice H."/>
            <person name="Pitluck S."/>
            <person name="Richardson P."/>
            <person name="Bruce D."/>
            <person name="Goodwin L."/>
            <person name="Han C."/>
            <person name="Detter J.C."/>
            <person name="Schmutz J."/>
            <person name="Brettin T."/>
            <person name="Land M."/>
            <person name="Hauser L."/>
            <person name="Kyrpides N.C."/>
            <person name="Ivanova N."/>
            <person name="Goker M."/>
            <person name="Woyke T."/>
            <person name="Klenk H.P."/>
            <person name="Bryant D.A."/>
        </authorList>
    </citation>
    <scope>NUCLEOTIDE SEQUENCE [LARGE SCALE GENOMIC DNA]</scope>
    <source>
        <strain evidence="7">ATCC 23779 / DSM 785 / 114-95</strain>
    </source>
</reference>
<feature type="transmembrane region" description="Helical" evidence="5">
    <location>
        <begin position="36"/>
        <end position="56"/>
    </location>
</feature>
<feature type="transmembrane region" description="Helical" evidence="5">
    <location>
        <begin position="9"/>
        <end position="30"/>
    </location>
</feature>
<dbReference type="GO" id="GO:0008168">
    <property type="term" value="F:methyltransferase activity"/>
    <property type="evidence" value="ECO:0007669"/>
    <property type="project" value="UniProtKB-KW"/>
</dbReference>